<evidence type="ECO:0000313" key="4">
    <source>
        <dbReference type="Proteomes" id="UP000504693"/>
    </source>
</evidence>
<dbReference type="RefSeq" id="WP_173215310.1">
    <property type="nucleotide sequence ID" value="NZ_CP053921.1"/>
</dbReference>
<evidence type="ECO:0000313" key="3">
    <source>
        <dbReference type="EMBL" id="QKG72238.1"/>
    </source>
</evidence>
<accession>A0A7D3XIX1</accession>
<evidence type="ECO:0000256" key="1">
    <source>
        <dbReference type="SAM" id="MobiDB-lite"/>
    </source>
</evidence>
<feature type="compositionally biased region" description="Acidic residues" evidence="1">
    <location>
        <begin position="63"/>
        <end position="74"/>
    </location>
</feature>
<organism evidence="3 4">
    <name type="scientific">Erythrobacter mangrovi</name>
    <dbReference type="NCBI Taxonomy" id="2739433"/>
    <lineage>
        <taxon>Bacteria</taxon>
        <taxon>Pseudomonadati</taxon>
        <taxon>Pseudomonadota</taxon>
        <taxon>Alphaproteobacteria</taxon>
        <taxon>Sphingomonadales</taxon>
        <taxon>Erythrobacteraceae</taxon>
        <taxon>Erythrobacter/Porphyrobacter group</taxon>
        <taxon>Erythrobacter</taxon>
    </lineage>
</organism>
<keyword evidence="2" id="KW-0732">Signal</keyword>
<proteinExistence type="predicted"/>
<keyword evidence="4" id="KW-1185">Reference proteome</keyword>
<feature type="chain" id="PRO_5028881894" evidence="2">
    <location>
        <begin position="24"/>
        <end position="74"/>
    </location>
</feature>
<sequence length="74" mass="7437">MKKIALVAALPFALTLAACGEKAEEATDAMAEETAATETMAEEGADAMAEEGDAMAAEGTDAMAEEAPAEEAAE</sequence>
<dbReference type="PROSITE" id="PS51257">
    <property type="entry name" value="PROKAR_LIPOPROTEIN"/>
    <property type="match status" value="1"/>
</dbReference>
<feature type="region of interest" description="Disordered" evidence="1">
    <location>
        <begin position="53"/>
        <end position="74"/>
    </location>
</feature>
<reference evidence="3 4" key="1">
    <citation type="submission" date="2020-05" db="EMBL/GenBank/DDBJ databases">
        <title>Erythrobacter mangrovi sp. nov., isolated from rhizosphere soil of mangrove plant (Kandelia candel).</title>
        <authorList>
            <person name="Ye Y.H."/>
        </authorList>
    </citation>
    <scope>NUCLEOTIDE SEQUENCE [LARGE SCALE GENOMIC DNA]</scope>
    <source>
        <strain evidence="3 4">EB310</strain>
    </source>
</reference>
<name>A0A7D3XIX1_9SPHN</name>
<dbReference type="Proteomes" id="UP000504693">
    <property type="component" value="Chromosome"/>
</dbReference>
<evidence type="ECO:0000256" key="2">
    <source>
        <dbReference type="SAM" id="SignalP"/>
    </source>
</evidence>
<dbReference type="EMBL" id="CP053921">
    <property type="protein sequence ID" value="QKG72238.1"/>
    <property type="molecule type" value="Genomic_DNA"/>
</dbReference>
<dbReference type="KEGG" id="emv:HQR01_13160"/>
<dbReference type="AlphaFoldDB" id="A0A7D3XIX1"/>
<feature type="signal peptide" evidence="2">
    <location>
        <begin position="1"/>
        <end position="23"/>
    </location>
</feature>
<gene>
    <name evidence="3" type="ORF">HQR01_13160</name>
</gene>
<protein>
    <submittedName>
        <fullName evidence="3">Uncharacterized protein</fullName>
    </submittedName>
</protein>